<dbReference type="PANTHER" id="PTHR10948">
    <property type="entry name" value="TRANSPOSASE"/>
    <property type="match status" value="1"/>
</dbReference>
<dbReference type="SUPFAM" id="SSF53098">
    <property type="entry name" value="Ribonuclease H-like"/>
    <property type="match status" value="1"/>
</dbReference>
<dbReference type="Gene3D" id="3.30.420.10">
    <property type="entry name" value="Ribonuclease H-like superfamily/Ribonuclease H"/>
    <property type="match status" value="1"/>
</dbReference>
<feature type="domain" description="Integrase catalytic" evidence="1">
    <location>
        <begin position="1"/>
        <end position="98"/>
    </location>
</feature>
<dbReference type="HOGENOM" id="CLU_2242058_0_0_6"/>
<reference evidence="2 3" key="1">
    <citation type="submission" date="2013-02" db="EMBL/GenBank/DDBJ databases">
        <title>The Genome Sequence of Acinetobacter parvus NIPH 1103.</title>
        <authorList>
            <consortium name="The Broad Institute Genome Sequencing Platform"/>
            <consortium name="The Broad Institute Genome Sequencing Center for Infectious Disease"/>
            <person name="Cerqueira G."/>
            <person name="Feldgarden M."/>
            <person name="Courvalin P."/>
            <person name="Perichon B."/>
            <person name="Grillot-Courvalin C."/>
            <person name="Clermont D."/>
            <person name="Rocha E."/>
            <person name="Yoon E.-J."/>
            <person name="Nemec A."/>
            <person name="Walker B."/>
            <person name="Young S.K."/>
            <person name="Zeng Q."/>
            <person name="Gargeya S."/>
            <person name="Fitzgerald M."/>
            <person name="Haas B."/>
            <person name="Abouelleil A."/>
            <person name="Alvarado L."/>
            <person name="Arachchi H.M."/>
            <person name="Berlin A.M."/>
            <person name="Chapman S.B."/>
            <person name="Dewar J."/>
            <person name="Goldberg J."/>
            <person name="Griggs A."/>
            <person name="Gujja S."/>
            <person name="Hansen M."/>
            <person name="Howarth C."/>
            <person name="Imamovic A."/>
            <person name="Larimer J."/>
            <person name="McCowan C."/>
            <person name="Murphy C."/>
            <person name="Neiman D."/>
            <person name="Pearson M."/>
            <person name="Priest M."/>
            <person name="Roberts A."/>
            <person name="Saif S."/>
            <person name="Shea T."/>
            <person name="Sisk P."/>
            <person name="Sykes S."/>
            <person name="Wortman J."/>
            <person name="Nusbaum C."/>
            <person name="Birren B."/>
        </authorList>
    </citation>
    <scope>NUCLEOTIDE SEQUENCE [LARGE SCALE GENOMIC DNA]</scope>
    <source>
        <strain evidence="2 3">NIPH 1103</strain>
    </source>
</reference>
<dbReference type="NCBIfam" id="NF033563">
    <property type="entry name" value="transpos_IS30"/>
    <property type="match status" value="1"/>
</dbReference>
<organism evidence="2 3">
    <name type="scientific">Acinetobacter parvus NIPH 1103</name>
    <dbReference type="NCBI Taxonomy" id="1217671"/>
    <lineage>
        <taxon>Bacteria</taxon>
        <taxon>Pseudomonadati</taxon>
        <taxon>Pseudomonadota</taxon>
        <taxon>Gammaproteobacteria</taxon>
        <taxon>Moraxellales</taxon>
        <taxon>Moraxellaceae</taxon>
        <taxon>Acinetobacter</taxon>
    </lineage>
</organism>
<accession>N8RHC6</accession>
<dbReference type="Proteomes" id="UP000018426">
    <property type="component" value="Unassembled WGS sequence"/>
</dbReference>
<dbReference type="GO" id="GO:0004803">
    <property type="term" value="F:transposase activity"/>
    <property type="evidence" value="ECO:0007669"/>
    <property type="project" value="TreeGrafter"/>
</dbReference>
<dbReference type="EMBL" id="APOL01000037">
    <property type="protein sequence ID" value="ENU32939.1"/>
    <property type="molecule type" value="Genomic_DNA"/>
</dbReference>
<dbReference type="InterPro" id="IPR001584">
    <property type="entry name" value="Integrase_cat-core"/>
</dbReference>
<evidence type="ECO:0000313" key="3">
    <source>
        <dbReference type="Proteomes" id="UP000018426"/>
    </source>
</evidence>
<evidence type="ECO:0000313" key="2">
    <source>
        <dbReference type="EMBL" id="ENU32939.1"/>
    </source>
</evidence>
<dbReference type="RefSeq" id="WP_004674283.1">
    <property type="nucleotide sequence ID" value="NZ_KB849217.1"/>
</dbReference>
<dbReference type="AlphaFoldDB" id="N8RHC6"/>
<dbReference type="InterPro" id="IPR053392">
    <property type="entry name" value="Transposase_IS30-like"/>
</dbReference>
<name>N8RHC6_9GAMM</name>
<sequence length="104" mass="11995">RLQMSHAYSVTFDNGKEFSEHKRITDAGIETYFADPYKSIQRARNENTNGLIRQYLPKSSSFDDVSNERIEQIEFALNHRPRKTLGWYTPSEVMAGFYTVALAA</sequence>
<dbReference type="InterPro" id="IPR036397">
    <property type="entry name" value="RNaseH_sf"/>
</dbReference>
<dbReference type="GO" id="GO:0015074">
    <property type="term" value="P:DNA integration"/>
    <property type="evidence" value="ECO:0007669"/>
    <property type="project" value="InterPro"/>
</dbReference>
<dbReference type="InterPro" id="IPR012337">
    <property type="entry name" value="RNaseH-like_sf"/>
</dbReference>
<proteinExistence type="predicted"/>
<protein>
    <recommendedName>
        <fullName evidence="1">Integrase catalytic domain-containing protein</fullName>
    </recommendedName>
</protein>
<evidence type="ECO:0000259" key="1">
    <source>
        <dbReference type="PROSITE" id="PS50994"/>
    </source>
</evidence>
<comment type="caution">
    <text evidence="2">The sequence shown here is derived from an EMBL/GenBank/DDBJ whole genome shotgun (WGS) entry which is preliminary data.</text>
</comment>
<dbReference type="GO" id="GO:0032196">
    <property type="term" value="P:transposition"/>
    <property type="evidence" value="ECO:0007669"/>
    <property type="project" value="TreeGrafter"/>
</dbReference>
<gene>
    <name evidence="2" type="ORF">F989_02116</name>
</gene>
<dbReference type="PROSITE" id="PS50994">
    <property type="entry name" value="INTEGRASE"/>
    <property type="match status" value="1"/>
</dbReference>
<dbReference type="GO" id="GO:0005829">
    <property type="term" value="C:cytosol"/>
    <property type="evidence" value="ECO:0007669"/>
    <property type="project" value="TreeGrafter"/>
</dbReference>
<dbReference type="GO" id="GO:0003676">
    <property type="term" value="F:nucleic acid binding"/>
    <property type="evidence" value="ECO:0007669"/>
    <property type="project" value="InterPro"/>
</dbReference>
<dbReference type="InterPro" id="IPR051917">
    <property type="entry name" value="Transposase-Integrase"/>
</dbReference>
<dbReference type="PANTHER" id="PTHR10948:SF23">
    <property type="entry name" value="TRANSPOSASE INSI FOR INSERTION SEQUENCE ELEMENT IS30A-RELATED"/>
    <property type="match status" value="1"/>
</dbReference>
<feature type="non-terminal residue" evidence="2">
    <location>
        <position position="1"/>
    </location>
</feature>